<dbReference type="RefSeq" id="WP_387985042.1">
    <property type="nucleotide sequence ID" value="NZ_JBHSGR010000001.1"/>
</dbReference>
<protein>
    <submittedName>
        <fullName evidence="5">Glycoside hydrolase family 1 protein</fullName>
        <ecNumber evidence="5">3.2.1.-</ecNumber>
    </submittedName>
</protein>
<evidence type="ECO:0000256" key="1">
    <source>
        <dbReference type="ARBA" id="ARBA00010838"/>
    </source>
</evidence>
<dbReference type="SUPFAM" id="SSF51445">
    <property type="entry name" value="(Trans)glycosidases"/>
    <property type="match status" value="1"/>
</dbReference>
<dbReference type="PRINTS" id="PR00131">
    <property type="entry name" value="GLHYDRLASE1"/>
</dbReference>
<dbReference type="EC" id="3.2.1.-" evidence="5"/>
<dbReference type="PANTHER" id="PTHR10353:SF36">
    <property type="entry name" value="LP05116P"/>
    <property type="match status" value="1"/>
</dbReference>
<accession>A0ABV9LER7</accession>
<organism evidence="5 6">
    <name type="scientific">Geodermatophilus arenarius</name>
    <dbReference type="NCBI Taxonomy" id="1137990"/>
    <lineage>
        <taxon>Bacteria</taxon>
        <taxon>Bacillati</taxon>
        <taxon>Actinomycetota</taxon>
        <taxon>Actinomycetes</taxon>
        <taxon>Geodermatophilales</taxon>
        <taxon>Geodermatophilaceae</taxon>
        <taxon>Geodermatophilus</taxon>
    </lineage>
</organism>
<keyword evidence="6" id="KW-1185">Reference proteome</keyword>
<comment type="similarity">
    <text evidence="1 4">Belongs to the glycosyl hydrolase 1 family.</text>
</comment>
<sequence length="391" mass="42438">MTAAQFPEGFLWGAATAAHQVEGGNVNNDHWEMEHAEHSPFAEPSGDACDSFHRWPEDLDLVAGAGLSAYRFSLEWSRIEPEEGEVSRAALDHYRRIVDGCRDRGLAPVVTLVHFTQPRWLSHDGGWTGPKAGDRIARYTEAVLPVLADAEYVCTVNEPNLVAAQPVMGAMAMRGEPIRGLPRPDQEVAEALLGLHARSMDVLRGNVARAGMTLVGREHLAEPGGEERMRAERAAFEDQFLEAARGDDFVGLQVYTCARFDADGLVAPAPELQTLAHGMERRPEALGAAVARAAEVLPGTPLLVTENGIATADDTDRIAFTRDALASLAAAVDGGADVRGYVHWSLLDNFEWMLGYRPTFGLVAVDRQTFARTPKPSLAWLGDVARRNGLA</sequence>
<comment type="caution">
    <text evidence="5">The sequence shown here is derived from an EMBL/GenBank/DDBJ whole genome shotgun (WGS) entry which is preliminary data.</text>
</comment>
<keyword evidence="3 5" id="KW-0326">Glycosidase</keyword>
<dbReference type="EMBL" id="JBHSGR010000001">
    <property type="protein sequence ID" value="MFC4691897.1"/>
    <property type="molecule type" value="Genomic_DNA"/>
</dbReference>
<evidence type="ECO:0000256" key="3">
    <source>
        <dbReference type="ARBA" id="ARBA00023295"/>
    </source>
</evidence>
<dbReference type="Proteomes" id="UP001596025">
    <property type="component" value="Unassembled WGS sequence"/>
</dbReference>
<dbReference type="InterPro" id="IPR033132">
    <property type="entry name" value="GH_1_N_CS"/>
</dbReference>
<dbReference type="PANTHER" id="PTHR10353">
    <property type="entry name" value="GLYCOSYL HYDROLASE"/>
    <property type="match status" value="1"/>
</dbReference>
<dbReference type="PROSITE" id="PS00653">
    <property type="entry name" value="GLYCOSYL_HYDROL_F1_2"/>
    <property type="match status" value="1"/>
</dbReference>
<dbReference type="GO" id="GO:0016798">
    <property type="term" value="F:hydrolase activity, acting on glycosyl bonds"/>
    <property type="evidence" value="ECO:0007669"/>
    <property type="project" value="UniProtKB-KW"/>
</dbReference>
<keyword evidence="2 5" id="KW-0378">Hydrolase</keyword>
<proteinExistence type="inferred from homology"/>
<evidence type="ECO:0000313" key="6">
    <source>
        <dbReference type="Proteomes" id="UP001596025"/>
    </source>
</evidence>
<evidence type="ECO:0000256" key="4">
    <source>
        <dbReference type="RuleBase" id="RU003690"/>
    </source>
</evidence>
<evidence type="ECO:0000313" key="5">
    <source>
        <dbReference type="EMBL" id="MFC4691897.1"/>
    </source>
</evidence>
<dbReference type="InterPro" id="IPR017853">
    <property type="entry name" value="GH"/>
</dbReference>
<dbReference type="Gene3D" id="3.20.20.80">
    <property type="entry name" value="Glycosidases"/>
    <property type="match status" value="2"/>
</dbReference>
<dbReference type="InterPro" id="IPR001360">
    <property type="entry name" value="Glyco_hydro_1"/>
</dbReference>
<evidence type="ECO:0000256" key="2">
    <source>
        <dbReference type="ARBA" id="ARBA00022801"/>
    </source>
</evidence>
<name>A0ABV9LER7_9ACTN</name>
<dbReference type="Pfam" id="PF00232">
    <property type="entry name" value="Glyco_hydro_1"/>
    <property type="match status" value="2"/>
</dbReference>
<gene>
    <name evidence="5" type="ORF">ACFO3M_00685</name>
</gene>
<reference evidence="6" key="1">
    <citation type="journal article" date="2019" name="Int. J. Syst. Evol. Microbiol.">
        <title>The Global Catalogue of Microorganisms (GCM) 10K type strain sequencing project: providing services to taxonomists for standard genome sequencing and annotation.</title>
        <authorList>
            <consortium name="The Broad Institute Genomics Platform"/>
            <consortium name="The Broad Institute Genome Sequencing Center for Infectious Disease"/>
            <person name="Wu L."/>
            <person name="Ma J."/>
        </authorList>
    </citation>
    <scope>NUCLEOTIDE SEQUENCE [LARGE SCALE GENOMIC DNA]</scope>
    <source>
        <strain evidence="6">CCUG 62763</strain>
    </source>
</reference>